<dbReference type="NCBIfam" id="TIGR02118">
    <property type="entry name" value="EthD family reductase"/>
    <property type="match status" value="1"/>
</dbReference>
<keyword evidence="3" id="KW-1185">Reference proteome</keyword>
<accession>A0A9W9USX4</accession>
<organism evidence="2 3">
    <name type="scientific">Penicillium concentricum</name>
    <dbReference type="NCBI Taxonomy" id="293559"/>
    <lineage>
        <taxon>Eukaryota</taxon>
        <taxon>Fungi</taxon>
        <taxon>Dikarya</taxon>
        <taxon>Ascomycota</taxon>
        <taxon>Pezizomycotina</taxon>
        <taxon>Eurotiomycetes</taxon>
        <taxon>Eurotiomycetidae</taxon>
        <taxon>Eurotiales</taxon>
        <taxon>Aspergillaceae</taxon>
        <taxon>Penicillium</taxon>
    </lineage>
</organism>
<dbReference type="SUPFAM" id="SSF54909">
    <property type="entry name" value="Dimeric alpha+beta barrel"/>
    <property type="match status" value="1"/>
</dbReference>
<evidence type="ECO:0000313" key="2">
    <source>
        <dbReference type="EMBL" id="KAJ5356157.1"/>
    </source>
</evidence>
<dbReference type="PANTHER" id="PTHR40260">
    <property type="entry name" value="BLR8190 PROTEIN"/>
    <property type="match status" value="1"/>
</dbReference>
<dbReference type="OrthoDB" id="4892971at2759"/>
<evidence type="ECO:0000313" key="3">
    <source>
        <dbReference type="Proteomes" id="UP001147752"/>
    </source>
</evidence>
<dbReference type="PANTHER" id="PTHR40260:SF2">
    <property type="entry name" value="BLR8190 PROTEIN"/>
    <property type="match status" value="1"/>
</dbReference>
<dbReference type="InterPro" id="IPR011008">
    <property type="entry name" value="Dimeric_a/b-barrel"/>
</dbReference>
<dbReference type="Proteomes" id="UP001147752">
    <property type="component" value="Unassembled WGS sequence"/>
</dbReference>
<proteinExistence type="inferred from homology"/>
<dbReference type="EMBL" id="JAPZBT010000006">
    <property type="protein sequence ID" value="KAJ5356157.1"/>
    <property type="molecule type" value="Genomic_DNA"/>
</dbReference>
<evidence type="ECO:0000256" key="1">
    <source>
        <dbReference type="ARBA" id="ARBA00005986"/>
    </source>
</evidence>
<dbReference type="AlphaFoldDB" id="A0A9W9USX4"/>
<dbReference type="GeneID" id="81467672"/>
<dbReference type="RefSeq" id="XP_056574304.1">
    <property type="nucleotide sequence ID" value="XM_056728489.1"/>
</dbReference>
<sequence>MPFIGIVMYPNNADIQFDEAYYMKSHMPLVESTWKPLGLISWRVTKFPNALDGSRSEYLIMATLEWESEEALKSALQAPGTAGVFGDIPNFTNAKPVTLAGADLQK</sequence>
<dbReference type="InterPro" id="IPR009799">
    <property type="entry name" value="EthD_dom"/>
</dbReference>
<reference evidence="2" key="1">
    <citation type="submission" date="2022-12" db="EMBL/GenBank/DDBJ databases">
        <authorList>
            <person name="Petersen C."/>
        </authorList>
    </citation>
    <scope>NUCLEOTIDE SEQUENCE</scope>
    <source>
        <strain evidence="2">IBT 3081</strain>
    </source>
</reference>
<name>A0A9W9USX4_9EURO</name>
<reference evidence="2" key="2">
    <citation type="journal article" date="2023" name="IMA Fungus">
        <title>Comparative genomic study of the Penicillium genus elucidates a diverse pangenome and 15 lateral gene transfer events.</title>
        <authorList>
            <person name="Petersen C."/>
            <person name="Sorensen T."/>
            <person name="Nielsen M.R."/>
            <person name="Sondergaard T.E."/>
            <person name="Sorensen J.L."/>
            <person name="Fitzpatrick D.A."/>
            <person name="Frisvad J.C."/>
            <person name="Nielsen K.L."/>
        </authorList>
    </citation>
    <scope>NUCLEOTIDE SEQUENCE</scope>
    <source>
        <strain evidence="2">IBT 3081</strain>
    </source>
</reference>
<comment type="caution">
    <text evidence="2">The sequence shown here is derived from an EMBL/GenBank/DDBJ whole genome shotgun (WGS) entry which is preliminary data.</text>
</comment>
<dbReference type="GO" id="GO:0016491">
    <property type="term" value="F:oxidoreductase activity"/>
    <property type="evidence" value="ECO:0007669"/>
    <property type="project" value="InterPro"/>
</dbReference>
<comment type="similarity">
    <text evidence="1">Belongs to the tpcK family.</text>
</comment>
<gene>
    <name evidence="2" type="ORF">N7517_010766</name>
</gene>
<dbReference type="Gene3D" id="3.30.70.100">
    <property type="match status" value="1"/>
</dbReference>
<protein>
    <submittedName>
        <fullName evidence="2">Dimeric alpha-beta barrel</fullName>
    </submittedName>
</protein>